<accession>A0AAV1ZJX7</accession>
<evidence type="ECO:0000313" key="2">
    <source>
        <dbReference type="Proteomes" id="UP001497382"/>
    </source>
</evidence>
<protein>
    <submittedName>
        <fullName evidence="1">Uncharacterized protein</fullName>
    </submittedName>
</protein>
<sequence length="165" mass="19302">MTKKMITKPVVCGKIVEKRQKWAIFEELNDTNDNLDEAICILDNLKVLIRQLPDKLDFRSGRTEALAESVMILEASMDKCIESTSVHLEEIETKIDEIQKYLLHDETCSMHNFSKLVSEVRCSQKLIDTLISNIEEEIYRFLESEGLYEERRKTDVRIMELVLNF</sequence>
<dbReference type="AlphaFoldDB" id="A0AAV1ZJX7"/>
<proteinExistence type="predicted"/>
<evidence type="ECO:0000313" key="1">
    <source>
        <dbReference type="EMBL" id="CAL1271825.1"/>
    </source>
</evidence>
<reference evidence="1 2" key="1">
    <citation type="submission" date="2024-04" db="EMBL/GenBank/DDBJ databases">
        <authorList>
            <person name="Rising A."/>
            <person name="Reimegard J."/>
            <person name="Sonavane S."/>
            <person name="Akerstrom W."/>
            <person name="Nylinder S."/>
            <person name="Hedman E."/>
            <person name="Kallberg Y."/>
        </authorList>
    </citation>
    <scope>NUCLEOTIDE SEQUENCE [LARGE SCALE GENOMIC DNA]</scope>
</reference>
<comment type="caution">
    <text evidence="1">The sequence shown here is derived from an EMBL/GenBank/DDBJ whole genome shotgun (WGS) entry which is preliminary data.</text>
</comment>
<gene>
    <name evidence="1" type="ORF">LARSCL_LOCUS6040</name>
</gene>
<dbReference type="Proteomes" id="UP001497382">
    <property type="component" value="Unassembled WGS sequence"/>
</dbReference>
<name>A0AAV1ZJX7_9ARAC</name>
<organism evidence="1 2">
    <name type="scientific">Larinioides sclopetarius</name>
    <dbReference type="NCBI Taxonomy" id="280406"/>
    <lineage>
        <taxon>Eukaryota</taxon>
        <taxon>Metazoa</taxon>
        <taxon>Ecdysozoa</taxon>
        <taxon>Arthropoda</taxon>
        <taxon>Chelicerata</taxon>
        <taxon>Arachnida</taxon>
        <taxon>Araneae</taxon>
        <taxon>Araneomorphae</taxon>
        <taxon>Entelegynae</taxon>
        <taxon>Araneoidea</taxon>
        <taxon>Araneidae</taxon>
        <taxon>Larinioides</taxon>
    </lineage>
</organism>
<keyword evidence="2" id="KW-1185">Reference proteome</keyword>
<dbReference type="EMBL" id="CAXIEN010000057">
    <property type="protein sequence ID" value="CAL1271825.1"/>
    <property type="molecule type" value="Genomic_DNA"/>
</dbReference>